<comment type="catalytic activity">
    <reaction evidence="1">
        <text>ATP + protein L-histidine = ADP + protein N-phospho-L-histidine.</text>
        <dbReference type="EC" id="2.7.13.3"/>
    </reaction>
</comment>
<dbReference type="InterPro" id="IPR001610">
    <property type="entry name" value="PAC"/>
</dbReference>
<feature type="domain" description="Histidine kinase" evidence="8">
    <location>
        <begin position="712"/>
        <end position="932"/>
    </location>
</feature>
<gene>
    <name evidence="12" type="ORF">M0654_16350</name>
</gene>
<evidence type="ECO:0000259" key="10">
    <source>
        <dbReference type="PROSITE" id="PS50112"/>
    </source>
</evidence>
<dbReference type="PROSITE" id="PS50113">
    <property type="entry name" value="PAC"/>
    <property type="match status" value="4"/>
</dbReference>
<dbReference type="CDD" id="cd00130">
    <property type="entry name" value="PAS"/>
    <property type="match status" value="3"/>
</dbReference>
<evidence type="ECO:0000259" key="9">
    <source>
        <dbReference type="PROSITE" id="PS50110"/>
    </source>
</evidence>
<dbReference type="CDD" id="cd00082">
    <property type="entry name" value="HisKA"/>
    <property type="match status" value="1"/>
</dbReference>
<feature type="domain" description="PAC" evidence="11">
    <location>
        <begin position="639"/>
        <end position="692"/>
    </location>
</feature>
<evidence type="ECO:0000256" key="5">
    <source>
        <dbReference type="ARBA" id="ARBA00022777"/>
    </source>
</evidence>
<dbReference type="InterPro" id="IPR001789">
    <property type="entry name" value="Sig_transdc_resp-reg_receiver"/>
</dbReference>
<evidence type="ECO:0000256" key="3">
    <source>
        <dbReference type="ARBA" id="ARBA00022553"/>
    </source>
</evidence>
<keyword evidence="7" id="KW-0175">Coiled coil</keyword>
<dbReference type="InterPro" id="IPR036890">
    <property type="entry name" value="HATPase_C_sf"/>
</dbReference>
<dbReference type="SMART" id="SM00086">
    <property type="entry name" value="PAC"/>
    <property type="match status" value="4"/>
</dbReference>
<dbReference type="InterPro" id="IPR013656">
    <property type="entry name" value="PAS_4"/>
</dbReference>
<dbReference type="SUPFAM" id="SSF55874">
    <property type="entry name" value="ATPase domain of HSP90 chaperone/DNA topoisomerase II/histidine kinase"/>
    <property type="match status" value="1"/>
</dbReference>
<evidence type="ECO:0000259" key="11">
    <source>
        <dbReference type="PROSITE" id="PS50113"/>
    </source>
</evidence>
<dbReference type="InterPro" id="IPR005467">
    <property type="entry name" value="His_kinase_dom"/>
</dbReference>
<dbReference type="SUPFAM" id="SSF55785">
    <property type="entry name" value="PYP-like sensor domain (PAS domain)"/>
    <property type="match status" value="5"/>
</dbReference>
<reference evidence="12 13" key="1">
    <citation type="submission" date="2022-04" db="EMBL/GenBank/DDBJ databases">
        <title>Rhizobium coralii sp. nov., isolated from coral Turbinaria peltata.</title>
        <authorList>
            <person name="Sun H."/>
        </authorList>
    </citation>
    <scope>NUCLEOTIDE SEQUENCE [LARGE SCALE GENOMIC DNA]</scope>
    <source>
        <strain evidence="12 13">NTR19</strain>
    </source>
</reference>
<comment type="caution">
    <text evidence="12">The sequence shown here is derived from an EMBL/GenBank/DDBJ whole genome shotgun (WGS) entry which is preliminary data.</text>
</comment>
<evidence type="ECO:0000256" key="6">
    <source>
        <dbReference type="PROSITE-ProRule" id="PRU00169"/>
    </source>
</evidence>
<dbReference type="PANTHER" id="PTHR43304">
    <property type="entry name" value="PHYTOCHROME-LIKE PROTEIN CPH1"/>
    <property type="match status" value="1"/>
</dbReference>
<organism evidence="12 13">
    <name type="scientific">Neorhizobium turbinariae</name>
    <dbReference type="NCBI Taxonomy" id="2937795"/>
    <lineage>
        <taxon>Bacteria</taxon>
        <taxon>Pseudomonadati</taxon>
        <taxon>Pseudomonadota</taxon>
        <taxon>Alphaproteobacteria</taxon>
        <taxon>Hyphomicrobiales</taxon>
        <taxon>Rhizobiaceae</taxon>
        <taxon>Rhizobium/Agrobacterium group</taxon>
        <taxon>Neorhizobium</taxon>
    </lineage>
</organism>
<dbReference type="PANTHER" id="PTHR43304:SF1">
    <property type="entry name" value="PAC DOMAIN-CONTAINING PROTEIN"/>
    <property type="match status" value="1"/>
</dbReference>
<feature type="domain" description="PAS" evidence="10">
    <location>
        <begin position="170"/>
        <end position="241"/>
    </location>
</feature>
<evidence type="ECO:0000256" key="7">
    <source>
        <dbReference type="SAM" id="Coils"/>
    </source>
</evidence>
<dbReference type="InterPro" id="IPR004358">
    <property type="entry name" value="Sig_transdc_His_kin-like_C"/>
</dbReference>
<dbReference type="Pfam" id="PF00072">
    <property type="entry name" value="Response_reg"/>
    <property type="match status" value="1"/>
</dbReference>
<dbReference type="PROSITE" id="PS50110">
    <property type="entry name" value="RESPONSE_REGULATORY"/>
    <property type="match status" value="1"/>
</dbReference>
<dbReference type="SUPFAM" id="SSF52172">
    <property type="entry name" value="CheY-like"/>
    <property type="match status" value="1"/>
</dbReference>
<dbReference type="SUPFAM" id="SSF47384">
    <property type="entry name" value="Homodimeric domain of signal transducing histidine kinase"/>
    <property type="match status" value="1"/>
</dbReference>
<dbReference type="InterPro" id="IPR036097">
    <property type="entry name" value="HisK_dim/P_sf"/>
</dbReference>
<dbReference type="Gene3D" id="3.30.565.10">
    <property type="entry name" value="Histidine kinase-like ATPase, C-terminal domain"/>
    <property type="match status" value="1"/>
</dbReference>
<dbReference type="InterPro" id="IPR013655">
    <property type="entry name" value="PAS_fold_3"/>
</dbReference>
<dbReference type="RefSeq" id="WP_248684024.1">
    <property type="nucleotide sequence ID" value="NZ_JALPRY010000018.1"/>
</dbReference>
<feature type="coiled-coil region" evidence="7">
    <location>
        <begin position="544"/>
        <end position="571"/>
    </location>
</feature>
<dbReference type="Gene3D" id="3.40.50.2300">
    <property type="match status" value="1"/>
</dbReference>
<dbReference type="InterPro" id="IPR035965">
    <property type="entry name" value="PAS-like_dom_sf"/>
</dbReference>
<proteinExistence type="predicted"/>
<dbReference type="InterPro" id="IPR052162">
    <property type="entry name" value="Sensor_kinase/Photoreceptor"/>
</dbReference>
<dbReference type="InterPro" id="IPR003594">
    <property type="entry name" value="HATPase_dom"/>
</dbReference>
<keyword evidence="13" id="KW-1185">Reference proteome</keyword>
<keyword evidence="4" id="KW-0808">Transferase</keyword>
<dbReference type="InterPro" id="IPR000014">
    <property type="entry name" value="PAS"/>
</dbReference>
<dbReference type="SMART" id="SM00388">
    <property type="entry name" value="HisKA"/>
    <property type="match status" value="1"/>
</dbReference>
<dbReference type="EC" id="2.7.13.3" evidence="2"/>
<dbReference type="SMART" id="SM00091">
    <property type="entry name" value="PAS"/>
    <property type="match status" value="5"/>
</dbReference>
<keyword evidence="5" id="KW-0418">Kinase</keyword>
<dbReference type="PRINTS" id="PR00344">
    <property type="entry name" value="BCTRLSENSOR"/>
</dbReference>
<dbReference type="Pfam" id="PF02518">
    <property type="entry name" value="HATPase_c"/>
    <property type="match status" value="1"/>
</dbReference>
<evidence type="ECO:0000259" key="8">
    <source>
        <dbReference type="PROSITE" id="PS50109"/>
    </source>
</evidence>
<dbReference type="PROSITE" id="PS50112">
    <property type="entry name" value="PAS"/>
    <property type="match status" value="3"/>
</dbReference>
<dbReference type="PROSITE" id="PS50109">
    <property type="entry name" value="HIS_KIN"/>
    <property type="match status" value="1"/>
</dbReference>
<feature type="domain" description="PAS" evidence="10">
    <location>
        <begin position="296"/>
        <end position="366"/>
    </location>
</feature>
<sequence length="1069" mass="118872">MDLATPASPLSFLTGDGEVAQRMRDLDWSTSPLGDPEGWPQSLSLVVSLMLSSKFPMFVAWGPQLGFLYNDAYADILGSKHPQAIGQPFQEVWSEIWTDILPLIQAAMSGNAIYRQDLPLLMLRRGFEEQTWFTFSYSPVRDESGHVAGMFCACTETTARVLAEHAVIESEARFRNMADHAPVMMWVTDPSGHCTYINRAWHDFTGQTQEDAQGFGWLEATHPEDKIEAERIFLEANATRSPFRAEYRLRRHDGTYRWALDAAAPRFDDNGDYLGYVGSVIDIDARREVEDRQRRSEATLRTLTNALPAFVWFATPDGETHYFNNRWYEYTGQTREEALPNGWITTLHPDDVEETAARWTEAREHGKTYEIEVRYRRADGVYRWYVVRAEPLRDSSGSVTGWVGTSIDIHDRKEAETALRESETQFRIMADAVPQIIWITDAEGRAEFFNRHWYVYTGSEPTETTASAVSASHVHPDDGEATLAAFDAARANGTTFLVEHRIRSASGAYRWFLVRGEPYRDPQSGAIVRWYGASVDIHDRKVAEAKLHDLNQTLERRIEAALQERKLLADIVEGTNAFVQVLSADYEWLAINRAAADEFERIYGKRPQVGMNMLELLADHPQNQATVRRIWARALSGEEFTEVGEFGDPDRDTRFYEMKFSALRDDSGELIAAYQFVYDVTERMEEQERLRKAEEALRQSQKMEAMGQLTGGVAHDFNNLLTPIVGSLDMLQRRGVGGEREQRLISGAMQSAERAKTLVQRLLAFARRQPLQAVPVDMAKLIQDMGQLVASTTGPQIKVAIDVSEDLPPAKADPNQLEMALLNLAVNARDAMPEGGTLRISASQEVVRDGPRPDLQPGNYIRLSVADTGSGMDQATLARAIEPFFSTKGIGKGTGLGLSMVHGLAQQLGGALKISSRPGFGTNVELWLPQSLEAASPATEAPEAVASVPSQTTALLVDDEELVRLTTADMLADLGYNVIEAASAEQAIAILDGGQRFDVLVTDHLMPGMTGTDLVEIVKARLPGTPCLIVSGYSGDQGIEPGLARLTKPFRKDELANMLNQLQGAASVK</sequence>
<dbReference type="Proteomes" id="UP001202827">
    <property type="component" value="Unassembled WGS sequence"/>
</dbReference>
<dbReference type="SMART" id="SM00387">
    <property type="entry name" value="HATPase_c"/>
    <property type="match status" value="1"/>
</dbReference>
<keyword evidence="3 6" id="KW-0597">Phosphoprotein</keyword>
<dbReference type="EMBL" id="JALPRY010000018">
    <property type="protein sequence ID" value="MCK8781551.1"/>
    <property type="molecule type" value="Genomic_DNA"/>
</dbReference>
<protein>
    <recommendedName>
        <fullName evidence="2">histidine kinase</fullName>
        <ecNumber evidence="2">2.7.13.3</ecNumber>
    </recommendedName>
</protein>
<dbReference type="Pfam" id="PF00512">
    <property type="entry name" value="HisKA"/>
    <property type="match status" value="1"/>
</dbReference>
<dbReference type="Pfam" id="PF08447">
    <property type="entry name" value="PAS_3"/>
    <property type="match status" value="3"/>
</dbReference>
<evidence type="ECO:0000256" key="1">
    <source>
        <dbReference type="ARBA" id="ARBA00000085"/>
    </source>
</evidence>
<name>A0ABT0IUL0_9HYPH</name>
<evidence type="ECO:0000256" key="2">
    <source>
        <dbReference type="ARBA" id="ARBA00012438"/>
    </source>
</evidence>
<dbReference type="SMART" id="SM00448">
    <property type="entry name" value="REC"/>
    <property type="match status" value="1"/>
</dbReference>
<dbReference type="Gene3D" id="1.10.287.130">
    <property type="match status" value="1"/>
</dbReference>
<dbReference type="Pfam" id="PF08448">
    <property type="entry name" value="PAS_4"/>
    <property type="match status" value="2"/>
</dbReference>
<feature type="domain" description="PAC" evidence="11">
    <location>
        <begin position="243"/>
        <end position="295"/>
    </location>
</feature>
<feature type="domain" description="PAC" evidence="11">
    <location>
        <begin position="369"/>
        <end position="421"/>
    </location>
</feature>
<dbReference type="InterPro" id="IPR000700">
    <property type="entry name" value="PAS-assoc_C"/>
</dbReference>
<dbReference type="Gene3D" id="3.30.450.20">
    <property type="entry name" value="PAS domain"/>
    <property type="match status" value="5"/>
</dbReference>
<evidence type="ECO:0000256" key="4">
    <source>
        <dbReference type="ARBA" id="ARBA00022679"/>
    </source>
</evidence>
<dbReference type="InterPro" id="IPR011006">
    <property type="entry name" value="CheY-like_superfamily"/>
</dbReference>
<feature type="modified residue" description="4-aspartylphosphate" evidence="6">
    <location>
        <position position="1003"/>
    </location>
</feature>
<dbReference type="InterPro" id="IPR003661">
    <property type="entry name" value="HisK_dim/P_dom"/>
</dbReference>
<feature type="domain" description="PAC" evidence="11">
    <location>
        <begin position="496"/>
        <end position="549"/>
    </location>
</feature>
<dbReference type="NCBIfam" id="TIGR00229">
    <property type="entry name" value="sensory_box"/>
    <property type="match status" value="4"/>
</dbReference>
<feature type="domain" description="PAS" evidence="10">
    <location>
        <begin position="422"/>
        <end position="493"/>
    </location>
</feature>
<accession>A0ABT0IUL0</accession>
<evidence type="ECO:0000313" key="13">
    <source>
        <dbReference type="Proteomes" id="UP001202827"/>
    </source>
</evidence>
<evidence type="ECO:0000313" key="12">
    <source>
        <dbReference type="EMBL" id="MCK8781551.1"/>
    </source>
</evidence>
<feature type="domain" description="Response regulatory" evidence="9">
    <location>
        <begin position="953"/>
        <end position="1063"/>
    </location>
</feature>